<feature type="domain" description="Mono-/di-acylglycerol lipase N-terminal" evidence="2">
    <location>
        <begin position="196"/>
        <end position="235"/>
    </location>
</feature>
<dbReference type="AlphaFoldDB" id="A0A6A4LF16"/>
<feature type="region of interest" description="Disordered" evidence="1">
    <location>
        <begin position="52"/>
        <end position="75"/>
    </location>
</feature>
<organism evidence="3 4">
    <name type="scientific">Rhododendron williamsianum</name>
    <dbReference type="NCBI Taxonomy" id="262921"/>
    <lineage>
        <taxon>Eukaryota</taxon>
        <taxon>Viridiplantae</taxon>
        <taxon>Streptophyta</taxon>
        <taxon>Embryophyta</taxon>
        <taxon>Tracheophyta</taxon>
        <taxon>Spermatophyta</taxon>
        <taxon>Magnoliopsida</taxon>
        <taxon>eudicotyledons</taxon>
        <taxon>Gunneridae</taxon>
        <taxon>Pentapetalae</taxon>
        <taxon>asterids</taxon>
        <taxon>Ericales</taxon>
        <taxon>Ericaceae</taxon>
        <taxon>Ericoideae</taxon>
        <taxon>Rhodoreae</taxon>
        <taxon>Rhododendron</taxon>
    </lineage>
</organism>
<gene>
    <name evidence="3" type="ORF">C3L33_08841</name>
</gene>
<dbReference type="InterPro" id="IPR005592">
    <property type="entry name" value="Mono/diacylglycerol_lipase_N"/>
</dbReference>
<dbReference type="OrthoDB" id="1751359at2759"/>
<name>A0A6A4LF16_9ERIC</name>
<reference evidence="3 4" key="1">
    <citation type="journal article" date="2019" name="Genome Biol. Evol.">
        <title>The Rhododendron genome and chromosomal organization provide insight into shared whole-genome duplications across the heath family (Ericaceae).</title>
        <authorList>
            <person name="Soza V.L."/>
            <person name="Lindsley D."/>
            <person name="Waalkes A."/>
            <person name="Ramage E."/>
            <person name="Patwardhan R.P."/>
            <person name="Burton J.N."/>
            <person name="Adey A."/>
            <person name="Kumar A."/>
            <person name="Qiu R."/>
            <person name="Shendure J."/>
            <person name="Hall B."/>
        </authorList>
    </citation>
    <scope>NUCLEOTIDE SEQUENCE [LARGE SCALE GENOMIC DNA]</scope>
    <source>
        <strain evidence="3">RSF 1966-606</strain>
    </source>
</reference>
<feature type="non-terminal residue" evidence="3">
    <location>
        <position position="1"/>
    </location>
</feature>
<dbReference type="PANTHER" id="PTHR46023:SF5">
    <property type="entry name" value="OS02G0780700 PROTEIN"/>
    <property type="match status" value="1"/>
</dbReference>
<dbReference type="Pfam" id="PF03893">
    <property type="entry name" value="Lipase3_N"/>
    <property type="match status" value="1"/>
</dbReference>
<proteinExistence type="predicted"/>
<sequence length="242" mass="27128">MRSVTTTTTGNLHLWAHLSFPQPLPLIPIGCNLNRLAIVLIVALQRSEDAIRPGGQAGENPTSPTTYSLPSTSRFMPSDTSRTLIGTKFGLHAIIVLLKCCHLWRFTMESYQPCSILVFSYGVSDEFRFDFVDVLLQVLMDGGCMLSMDGDSLRLAWRQVDCEYLFPELALILDACRGKMFVVTIISLIPLLLDELETISTLLETLRFTYSETLGKWPIGDLAFGINFLLKRQVSMSFCCYP</sequence>
<comment type="caution">
    <text evidence="3">The sequence shown here is derived from an EMBL/GenBank/DDBJ whole genome shotgun (WGS) entry which is preliminary data.</text>
</comment>
<dbReference type="GO" id="GO:0016042">
    <property type="term" value="P:lipid catabolic process"/>
    <property type="evidence" value="ECO:0007669"/>
    <property type="project" value="InterPro"/>
</dbReference>
<evidence type="ECO:0000256" key="1">
    <source>
        <dbReference type="SAM" id="MobiDB-lite"/>
    </source>
</evidence>
<dbReference type="Proteomes" id="UP000428333">
    <property type="component" value="Linkage Group LG05"/>
</dbReference>
<evidence type="ECO:0000313" key="4">
    <source>
        <dbReference type="Proteomes" id="UP000428333"/>
    </source>
</evidence>
<protein>
    <recommendedName>
        <fullName evidence="2">Mono-/di-acylglycerol lipase N-terminal domain-containing protein</fullName>
    </recommendedName>
</protein>
<evidence type="ECO:0000313" key="3">
    <source>
        <dbReference type="EMBL" id="KAE9459256.1"/>
    </source>
</evidence>
<keyword evidence="4" id="KW-1185">Reference proteome</keyword>
<evidence type="ECO:0000259" key="2">
    <source>
        <dbReference type="Pfam" id="PF03893"/>
    </source>
</evidence>
<feature type="compositionally biased region" description="Low complexity" evidence="1">
    <location>
        <begin position="61"/>
        <end position="73"/>
    </location>
</feature>
<accession>A0A6A4LF16</accession>
<dbReference type="EMBL" id="QEFC01001180">
    <property type="protein sequence ID" value="KAE9459256.1"/>
    <property type="molecule type" value="Genomic_DNA"/>
</dbReference>
<dbReference type="PANTHER" id="PTHR46023">
    <property type="entry name" value="LIPASE CLASS 3 PROTEIN-LIKE"/>
    <property type="match status" value="1"/>
</dbReference>